<evidence type="ECO:0000256" key="1">
    <source>
        <dbReference type="SAM" id="Phobius"/>
    </source>
</evidence>
<dbReference type="InterPro" id="IPR032479">
    <property type="entry name" value="DUF5058"/>
</dbReference>
<dbReference type="AlphaFoldDB" id="A0A645ECM0"/>
<proteinExistence type="predicted"/>
<keyword evidence="1" id="KW-0472">Membrane</keyword>
<reference evidence="2" key="1">
    <citation type="submission" date="2019-08" db="EMBL/GenBank/DDBJ databases">
        <authorList>
            <person name="Kucharzyk K."/>
            <person name="Murdoch R.W."/>
            <person name="Higgins S."/>
            <person name="Loffler F."/>
        </authorList>
    </citation>
    <scope>NUCLEOTIDE SEQUENCE</scope>
</reference>
<feature type="transmembrane region" description="Helical" evidence="1">
    <location>
        <begin position="124"/>
        <end position="142"/>
    </location>
</feature>
<dbReference type="EMBL" id="VSSQ01045336">
    <property type="protein sequence ID" value="MPM99235.1"/>
    <property type="molecule type" value="Genomic_DNA"/>
</dbReference>
<sequence length="232" mass="24803">MPDYLEVANEWGFWVIGIVMVSIVVFQSIIFMKKAWFTGLEMGLRPEQLKSGLRSAVISSLGPSFAVLIGMVALIAIIGAPMAWMRLSVIGAVMYEGYAAECGAQVLGTSVGSEGYGVLEFANSLWVIALGSCGWLLITGLFTHKLDGLRSRIVGKRQDLLPVISIGAILGAFGFQVSKALVTVGRPSIAAIVAALTMVVMQIVADKLGKRWLKEWSLGVAMALGMFSAVLF</sequence>
<gene>
    <name evidence="2" type="ORF">SDC9_146426</name>
</gene>
<dbReference type="Pfam" id="PF16481">
    <property type="entry name" value="DUF5058"/>
    <property type="match status" value="1"/>
</dbReference>
<keyword evidence="1" id="KW-1133">Transmembrane helix</keyword>
<comment type="caution">
    <text evidence="2">The sequence shown here is derived from an EMBL/GenBank/DDBJ whole genome shotgun (WGS) entry which is preliminary data.</text>
</comment>
<keyword evidence="1" id="KW-0812">Transmembrane</keyword>
<name>A0A645ECM0_9ZZZZ</name>
<feature type="transmembrane region" description="Helical" evidence="1">
    <location>
        <begin position="188"/>
        <end position="205"/>
    </location>
</feature>
<feature type="transmembrane region" description="Helical" evidence="1">
    <location>
        <begin position="163"/>
        <end position="182"/>
    </location>
</feature>
<feature type="transmembrane region" description="Helical" evidence="1">
    <location>
        <begin position="12"/>
        <end position="32"/>
    </location>
</feature>
<evidence type="ECO:0008006" key="3">
    <source>
        <dbReference type="Google" id="ProtNLM"/>
    </source>
</evidence>
<protein>
    <recommendedName>
        <fullName evidence="3">DUF5058 domain-containing protein</fullName>
    </recommendedName>
</protein>
<evidence type="ECO:0000313" key="2">
    <source>
        <dbReference type="EMBL" id="MPM99235.1"/>
    </source>
</evidence>
<organism evidence="2">
    <name type="scientific">bioreactor metagenome</name>
    <dbReference type="NCBI Taxonomy" id="1076179"/>
    <lineage>
        <taxon>unclassified sequences</taxon>
        <taxon>metagenomes</taxon>
        <taxon>ecological metagenomes</taxon>
    </lineage>
</organism>
<feature type="transmembrane region" description="Helical" evidence="1">
    <location>
        <begin position="53"/>
        <end position="78"/>
    </location>
</feature>
<accession>A0A645ECM0</accession>